<proteinExistence type="predicted"/>
<evidence type="ECO:0000313" key="1">
    <source>
        <dbReference type="EMBL" id="CEG04558.1"/>
    </source>
</evidence>
<dbReference type="AlphaFoldDB" id="A0A090MBP5"/>
<gene>
    <name evidence="1" type="ORF">BN850_0061770</name>
</gene>
<organism evidence="1">
    <name type="scientific">Fusarium clavum</name>
    <dbReference type="NCBI Taxonomy" id="2594811"/>
    <lineage>
        <taxon>Eukaryota</taxon>
        <taxon>Fungi</taxon>
        <taxon>Dikarya</taxon>
        <taxon>Ascomycota</taxon>
        <taxon>Pezizomycotina</taxon>
        <taxon>Sordariomycetes</taxon>
        <taxon>Hypocreomycetidae</taxon>
        <taxon>Hypocreales</taxon>
        <taxon>Nectriaceae</taxon>
        <taxon>Fusarium</taxon>
        <taxon>Fusarium incarnatum-equiseti species complex</taxon>
    </lineage>
</organism>
<protein>
    <submittedName>
        <fullName evidence="1">WGS project CBMI000000000 data, contig CS3069_c001516</fullName>
    </submittedName>
</protein>
<comment type="caution">
    <text evidence="1">The sequence shown here is derived from an EMBL/GenBank/DDBJ whole genome shotgun (WGS) entry which is preliminary data.</text>
</comment>
<accession>A0A090MBP5</accession>
<name>A0A090MBP5_9HYPO</name>
<dbReference type="EMBL" id="CBMI010001514">
    <property type="protein sequence ID" value="CEG04558.1"/>
    <property type="molecule type" value="Genomic_DNA"/>
</dbReference>
<sequence length="98" mass="11164">MGSWITTVSQQDVDPEEVQDLDVLESLSTLTLDGPAPRSNGGLSEEAMAEYNRLSNDLREFRSLYRQFTTEGPLAARRDYNDIDFYEDDESSLLYYIG</sequence>
<reference evidence="1" key="1">
    <citation type="submission" date="2013-05" db="EMBL/GenBank/DDBJ databases">
        <title>Draft genome sequences of six wheat associated Fusarium spp. isolates.</title>
        <authorList>
            <person name="Moolhuijzen P.M."/>
            <person name="Manners J.M."/>
            <person name="Wilcox S."/>
            <person name="Bellgard M.I."/>
            <person name="Gardiner D.M."/>
        </authorList>
    </citation>
    <scope>NUCLEOTIDE SEQUENCE</scope>
    <source>
        <strain evidence="1">CS3069</strain>
    </source>
</reference>